<dbReference type="SUPFAM" id="SSF48371">
    <property type="entry name" value="ARM repeat"/>
    <property type="match status" value="1"/>
</dbReference>
<dbReference type="OrthoDB" id="5506750at2"/>
<dbReference type="InterPro" id="IPR011989">
    <property type="entry name" value="ARM-like"/>
</dbReference>
<name>A0A0K1P9Y4_9BACT</name>
<dbReference type="Pfam" id="PF13646">
    <property type="entry name" value="HEAT_2"/>
    <property type="match status" value="1"/>
</dbReference>
<dbReference type="KEGG" id="vin:AKJ08_0316"/>
<gene>
    <name evidence="1" type="ORF">AKJ08_0316</name>
</gene>
<sequence length="242" mass="26102">MGLFDFLGGSKEDRETKKIRELSKKTQEKYGDPATRARALEGLRDIGTPAAIGALLQRFGVKTEPGITDAEEKEYTLSLVTSFGDKAVEPVLDFIRRSDNVAWAVRCLDELVPEPELVTLLSGILQKLSQEYARDPEKKVVLVNRLSTVRDPAIVPVLLPLLEDPSDEVRTSTLNNLVSQDATSAAGAIADCLVQAEAPRVRAAAAAALADLAAPVEDRRDALAGKLPAGFALDKDGIVRRS</sequence>
<evidence type="ECO:0008006" key="3">
    <source>
        <dbReference type="Google" id="ProtNLM"/>
    </source>
</evidence>
<dbReference type="AlphaFoldDB" id="A0A0K1P9Y4"/>
<dbReference type="PROSITE" id="PS50077">
    <property type="entry name" value="HEAT_REPEAT"/>
    <property type="match status" value="1"/>
</dbReference>
<protein>
    <recommendedName>
        <fullName evidence="3">HEAT repeat domain-containing protein</fullName>
    </recommendedName>
</protein>
<dbReference type="Gene3D" id="1.25.10.10">
    <property type="entry name" value="Leucine-rich Repeat Variant"/>
    <property type="match status" value="1"/>
</dbReference>
<evidence type="ECO:0000313" key="2">
    <source>
        <dbReference type="Proteomes" id="UP000055590"/>
    </source>
</evidence>
<evidence type="ECO:0000313" key="1">
    <source>
        <dbReference type="EMBL" id="AKU89929.1"/>
    </source>
</evidence>
<organism evidence="1 2">
    <name type="scientific">Vulgatibacter incomptus</name>
    <dbReference type="NCBI Taxonomy" id="1391653"/>
    <lineage>
        <taxon>Bacteria</taxon>
        <taxon>Pseudomonadati</taxon>
        <taxon>Myxococcota</taxon>
        <taxon>Myxococcia</taxon>
        <taxon>Myxococcales</taxon>
        <taxon>Cystobacterineae</taxon>
        <taxon>Vulgatibacteraceae</taxon>
        <taxon>Vulgatibacter</taxon>
    </lineage>
</organism>
<accession>A0A0K1P9Y4</accession>
<dbReference type="STRING" id="1391653.AKJ08_0316"/>
<dbReference type="RefSeq" id="WP_050724443.1">
    <property type="nucleotide sequence ID" value="NZ_CP012332.1"/>
</dbReference>
<reference evidence="1 2" key="1">
    <citation type="submission" date="2015-08" db="EMBL/GenBank/DDBJ databases">
        <authorList>
            <person name="Babu N.S."/>
            <person name="Beckwith C.J."/>
            <person name="Beseler K.G."/>
            <person name="Brison A."/>
            <person name="Carone J.V."/>
            <person name="Caskin T.P."/>
            <person name="Diamond M."/>
            <person name="Durham M.E."/>
            <person name="Foxe J.M."/>
            <person name="Go M."/>
            <person name="Henderson B.A."/>
            <person name="Jones I.B."/>
            <person name="McGettigan J.A."/>
            <person name="Micheletti S.J."/>
            <person name="Nasrallah M.E."/>
            <person name="Ortiz D."/>
            <person name="Piller C.R."/>
            <person name="Privatt S.R."/>
            <person name="Schneider S.L."/>
            <person name="Sharp S."/>
            <person name="Smith T.C."/>
            <person name="Stanton J.D."/>
            <person name="Ullery H.E."/>
            <person name="Wilson R.J."/>
            <person name="Serrano M.G."/>
            <person name="Buck G."/>
            <person name="Lee V."/>
            <person name="Wang Y."/>
            <person name="Carvalho R."/>
            <person name="Voegtly L."/>
            <person name="Shi R."/>
            <person name="Duckworth R."/>
            <person name="Johnson A."/>
            <person name="Loviza R."/>
            <person name="Walstead R."/>
            <person name="Shah Z."/>
            <person name="Kiflezghi M."/>
            <person name="Wade K."/>
            <person name="Ball S.L."/>
            <person name="Bradley K.W."/>
            <person name="Asai D.J."/>
            <person name="Bowman C.A."/>
            <person name="Russell D.A."/>
            <person name="Pope W.H."/>
            <person name="Jacobs-Sera D."/>
            <person name="Hendrix R.W."/>
            <person name="Hatfull G.F."/>
        </authorList>
    </citation>
    <scope>NUCLEOTIDE SEQUENCE [LARGE SCALE GENOMIC DNA]</scope>
    <source>
        <strain evidence="1 2">DSM 27710</strain>
    </source>
</reference>
<dbReference type="EMBL" id="CP012332">
    <property type="protein sequence ID" value="AKU89929.1"/>
    <property type="molecule type" value="Genomic_DNA"/>
</dbReference>
<proteinExistence type="predicted"/>
<dbReference type="InterPro" id="IPR021133">
    <property type="entry name" value="HEAT_type_2"/>
</dbReference>
<keyword evidence="2" id="KW-1185">Reference proteome</keyword>
<dbReference type="Proteomes" id="UP000055590">
    <property type="component" value="Chromosome"/>
</dbReference>
<dbReference type="InterPro" id="IPR016024">
    <property type="entry name" value="ARM-type_fold"/>
</dbReference>